<feature type="chain" id="PRO_5012217701" evidence="1">
    <location>
        <begin position="28"/>
        <end position="189"/>
    </location>
</feature>
<feature type="signal peptide" evidence="1">
    <location>
        <begin position="1"/>
        <end position="27"/>
    </location>
</feature>
<organism evidence="2 3">
    <name type="scientific">Folsomia candida</name>
    <name type="common">Springtail</name>
    <dbReference type="NCBI Taxonomy" id="158441"/>
    <lineage>
        <taxon>Eukaryota</taxon>
        <taxon>Metazoa</taxon>
        <taxon>Ecdysozoa</taxon>
        <taxon>Arthropoda</taxon>
        <taxon>Hexapoda</taxon>
        <taxon>Collembola</taxon>
        <taxon>Entomobryomorpha</taxon>
        <taxon>Isotomoidea</taxon>
        <taxon>Isotomidae</taxon>
        <taxon>Proisotominae</taxon>
        <taxon>Folsomia</taxon>
    </lineage>
</organism>
<proteinExistence type="predicted"/>
<dbReference type="SUPFAM" id="SSF50370">
    <property type="entry name" value="Ricin B-like lectins"/>
    <property type="match status" value="1"/>
</dbReference>
<dbReference type="AlphaFoldDB" id="A0A226DWS2"/>
<comment type="caution">
    <text evidence="2">The sequence shown here is derived from an EMBL/GenBank/DDBJ whole genome shotgun (WGS) entry which is preliminary data.</text>
</comment>
<protein>
    <submittedName>
        <fullName evidence="2">Uncharacterized protein</fullName>
    </submittedName>
</protein>
<sequence>MRLVLAFHHFVALAFFIVSLNFHVTQAQSIRLYTISNNETNQCLTHSVVQNLEPSVSLKPCTTTTSSGTLTASNNQRWIFTRASNSYSILIQAFNTNPPLCLETKPDTDQILITDCEEIWQPGHFWTRKCDFDTSRCYFKSVSGQCLQERKRSVGDSLLKVEDCKKEQSYWTVSASYALYEAEINGNNI</sequence>
<dbReference type="EMBL" id="LNIX01000010">
    <property type="protein sequence ID" value="OXA49167.1"/>
    <property type="molecule type" value="Genomic_DNA"/>
</dbReference>
<keyword evidence="3" id="KW-1185">Reference proteome</keyword>
<dbReference type="PROSITE" id="PS50231">
    <property type="entry name" value="RICIN_B_LECTIN"/>
    <property type="match status" value="1"/>
</dbReference>
<evidence type="ECO:0000313" key="3">
    <source>
        <dbReference type="Proteomes" id="UP000198287"/>
    </source>
</evidence>
<gene>
    <name evidence="2" type="ORF">Fcan01_15626</name>
</gene>
<reference evidence="2 3" key="1">
    <citation type="submission" date="2015-12" db="EMBL/GenBank/DDBJ databases">
        <title>The genome of Folsomia candida.</title>
        <authorList>
            <person name="Faddeeva A."/>
            <person name="Derks M.F."/>
            <person name="Anvar Y."/>
            <person name="Smit S."/>
            <person name="Van Straalen N."/>
            <person name="Roelofs D."/>
        </authorList>
    </citation>
    <scope>NUCLEOTIDE SEQUENCE [LARGE SCALE GENOMIC DNA]</scope>
    <source>
        <strain evidence="2 3">VU population</strain>
        <tissue evidence="2">Whole body</tissue>
    </source>
</reference>
<dbReference type="Proteomes" id="UP000198287">
    <property type="component" value="Unassembled WGS sequence"/>
</dbReference>
<name>A0A226DWS2_FOLCA</name>
<dbReference type="Gene3D" id="2.80.10.50">
    <property type="match status" value="1"/>
</dbReference>
<evidence type="ECO:0000313" key="2">
    <source>
        <dbReference type="EMBL" id="OXA49167.1"/>
    </source>
</evidence>
<keyword evidence="1" id="KW-0732">Signal</keyword>
<evidence type="ECO:0000256" key="1">
    <source>
        <dbReference type="SAM" id="SignalP"/>
    </source>
</evidence>
<accession>A0A226DWS2</accession>
<dbReference type="InterPro" id="IPR035992">
    <property type="entry name" value="Ricin_B-like_lectins"/>
</dbReference>